<gene>
    <name evidence="1" type="ORF">ONZ43_g3743</name>
</gene>
<evidence type="ECO:0000313" key="1">
    <source>
        <dbReference type="EMBL" id="KAJ8119274.1"/>
    </source>
</evidence>
<comment type="caution">
    <text evidence="1">The sequence shown here is derived from an EMBL/GenBank/DDBJ whole genome shotgun (WGS) entry which is preliminary data.</text>
</comment>
<evidence type="ECO:0000313" key="2">
    <source>
        <dbReference type="Proteomes" id="UP001153334"/>
    </source>
</evidence>
<organism evidence="1 2">
    <name type="scientific">Nemania bipapillata</name>
    <dbReference type="NCBI Taxonomy" id="110536"/>
    <lineage>
        <taxon>Eukaryota</taxon>
        <taxon>Fungi</taxon>
        <taxon>Dikarya</taxon>
        <taxon>Ascomycota</taxon>
        <taxon>Pezizomycotina</taxon>
        <taxon>Sordariomycetes</taxon>
        <taxon>Xylariomycetidae</taxon>
        <taxon>Xylariales</taxon>
        <taxon>Xylariaceae</taxon>
        <taxon>Nemania</taxon>
    </lineage>
</organism>
<accession>A0ACC2IVZ2</accession>
<keyword evidence="2" id="KW-1185">Reference proteome</keyword>
<reference evidence="1" key="1">
    <citation type="submission" date="2022-11" db="EMBL/GenBank/DDBJ databases">
        <title>Genome Sequence of Nemania bipapillata.</title>
        <authorList>
            <person name="Buettner E."/>
        </authorList>
    </citation>
    <scope>NUCLEOTIDE SEQUENCE</scope>
    <source>
        <strain evidence="1">CP14</strain>
    </source>
</reference>
<protein>
    <submittedName>
        <fullName evidence="1">Uncharacterized protein</fullName>
    </submittedName>
</protein>
<dbReference type="Proteomes" id="UP001153334">
    <property type="component" value="Unassembled WGS sequence"/>
</dbReference>
<proteinExistence type="predicted"/>
<dbReference type="EMBL" id="JAPESX010000912">
    <property type="protein sequence ID" value="KAJ8119274.1"/>
    <property type="molecule type" value="Genomic_DNA"/>
</dbReference>
<sequence>MGRLPLVRSLAIAFLTSAVIGQEICTTEQAPNLLTDPSWEAGTAGWTYISPGGTFSTSSSYASDGQSSLLIPATASYALIEQTLSNLVVGEQYTISIDLQGVISQAYSVSEQCIVYLFHDALSSTNLIASKLIQFNHNTNTGWQTIGGTYTATSSNLMFGFYTYCTPYKTAVIFNAYLDNAVLDTPAVISSAIIISPSTPFIGTADVLSSGTPFICAANVLSPGTTFIRTTNVLFPGTSLFSPSNIVSADTPFFNSANIVSSGPSLINTADVVFPGTSFIRAASVVLTGASLVGTPNFVSTDTAFVSSTSLIPTGTSLISAAHFLSPGATVWLSVLFSSSGFQLPSTPISLFQLPGLISSSVSIP</sequence>
<name>A0ACC2IVZ2_9PEZI</name>